<name>A0A378JJB0_9GAMM</name>
<gene>
    <name evidence="1" type="ORF">NCTC13316_00929</name>
</gene>
<dbReference type="EMBL" id="UGOD01000001">
    <property type="protein sequence ID" value="STX50841.1"/>
    <property type="molecule type" value="Genomic_DNA"/>
</dbReference>
<proteinExistence type="predicted"/>
<keyword evidence="2" id="KW-1185">Reference proteome</keyword>
<evidence type="ECO:0000313" key="1">
    <source>
        <dbReference type="EMBL" id="STX50841.1"/>
    </source>
</evidence>
<evidence type="ECO:0000313" key="2">
    <source>
        <dbReference type="Proteomes" id="UP000254794"/>
    </source>
</evidence>
<reference evidence="1 2" key="1">
    <citation type="submission" date="2018-06" db="EMBL/GenBank/DDBJ databases">
        <authorList>
            <consortium name="Pathogen Informatics"/>
            <person name="Doyle S."/>
        </authorList>
    </citation>
    <scope>NUCLEOTIDE SEQUENCE [LARGE SCALE GENOMIC DNA]</scope>
    <source>
        <strain evidence="1 2">NCTC13316</strain>
    </source>
</reference>
<dbReference type="OrthoDB" id="5569910at2"/>
<dbReference type="RefSeq" id="WP_115330519.1">
    <property type="nucleotide sequence ID" value="NZ_CAAAHP010000007.1"/>
</dbReference>
<dbReference type="AlphaFoldDB" id="A0A378JJB0"/>
<protein>
    <submittedName>
        <fullName evidence="1">Uncharacterized protein</fullName>
    </submittedName>
</protein>
<dbReference type="Proteomes" id="UP000254794">
    <property type="component" value="Unassembled WGS sequence"/>
</dbReference>
<accession>A0A378JJB0</accession>
<organism evidence="1 2">
    <name type="scientific">Legionella busanensis</name>
    <dbReference type="NCBI Taxonomy" id="190655"/>
    <lineage>
        <taxon>Bacteria</taxon>
        <taxon>Pseudomonadati</taxon>
        <taxon>Pseudomonadota</taxon>
        <taxon>Gammaproteobacteria</taxon>
        <taxon>Legionellales</taxon>
        <taxon>Legionellaceae</taxon>
        <taxon>Legionella</taxon>
    </lineage>
</organism>
<sequence length="94" mass="10804">MSPKRGTDYYSTLPAGGYIEAFNSTANEFLWSVQIYKTSYSLNMEGDVQDVYIKDLALQNGKIIITDERNRVYLLYSVSKRVKLIKSEPKVKNQ</sequence>